<proteinExistence type="inferred from homology"/>
<reference evidence="5 6" key="1">
    <citation type="submission" date="2017-01" db="EMBL/GenBank/DDBJ databases">
        <authorList>
            <person name="Mah S.A."/>
            <person name="Swanson W.J."/>
            <person name="Moy G.W."/>
            <person name="Vacquier V.D."/>
        </authorList>
    </citation>
    <scope>NUCLEOTIDE SEQUENCE [LARGE SCALE GENOMIC DNA]</scope>
    <source>
        <strain evidence="5 6">RU36E</strain>
    </source>
</reference>
<dbReference type="Proteomes" id="UP000185841">
    <property type="component" value="Unassembled WGS sequence"/>
</dbReference>
<sequence length="271" mass="31404">MRLADAVLDACRCDVHAPLAGDPAHDFGLSKEQARQAMAALRPWLNERQRMLWAQRHDALLLMLQGPDCSGKDGVIRKVINAFDPQGLSIHSFQMPNAEERGEHFLQRYRRRLPAPGLLGVFNRSHYEALISDPLDGLCAEADFPRRLAEVQAFEAQWPLRHLHALKCYLHISRTEQKERLQSRLQRPEKRWKLHTSDLQAYHEYDLRQARWSTLLAASHTEDAPWYVIPSDQRWLRDWLVASLLARELERLDLDWPDTPAPFCAADLEQP</sequence>
<dbReference type="Gene3D" id="3.40.50.300">
    <property type="entry name" value="P-loop containing nucleotide triphosphate hydrolases"/>
    <property type="match status" value="1"/>
</dbReference>
<protein>
    <submittedName>
        <fullName evidence="5">Polyphosphate kinase 2, PPK2 family</fullName>
    </submittedName>
</protein>
<dbReference type="PIRSF" id="PIRSF028756">
    <property type="entry name" value="PPK2_prd"/>
    <property type="match status" value="1"/>
</dbReference>
<evidence type="ECO:0000256" key="3">
    <source>
        <dbReference type="ARBA" id="ARBA00022777"/>
    </source>
</evidence>
<dbReference type="RefSeq" id="WP_076427969.1">
    <property type="nucleotide sequence ID" value="NZ_FTMP01000007.1"/>
</dbReference>
<keyword evidence="3 5" id="KW-0418">Kinase</keyword>
<dbReference type="InterPro" id="IPR016898">
    <property type="entry name" value="Polyphosphate_phosphotransfera"/>
</dbReference>
<evidence type="ECO:0000259" key="4">
    <source>
        <dbReference type="Pfam" id="PF03976"/>
    </source>
</evidence>
<dbReference type="GO" id="GO:0008976">
    <property type="term" value="F:polyphosphate kinase activity"/>
    <property type="evidence" value="ECO:0007669"/>
    <property type="project" value="InterPro"/>
</dbReference>
<accession>A0A1N6VAP2</accession>
<organism evidence="5 6">
    <name type="scientific">Aquipseudomonas alcaligenes</name>
    <name type="common">Pseudomonas alcaligenes</name>
    <dbReference type="NCBI Taxonomy" id="43263"/>
    <lineage>
        <taxon>Bacteria</taxon>
        <taxon>Pseudomonadati</taxon>
        <taxon>Pseudomonadota</taxon>
        <taxon>Gammaproteobacteria</taxon>
        <taxon>Pseudomonadales</taxon>
        <taxon>Pseudomonadaceae</taxon>
        <taxon>Aquipseudomonas</taxon>
    </lineage>
</organism>
<keyword evidence="2" id="KW-0808">Transferase</keyword>
<evidence type="ECO:0000313" key="6">
    <source>
        <dbReference type="Proteomes" id="UP000185841"/>
    </source>
</evidence>
<evidence type="ECO:0000313" key="5">
    <source>
        <dbReference type="EMBL" id="SIQ74838.1"/>
    </source>
</evidence>
<dbReference type="InterPro" id="IPR022488">
    <property type="entry name" value="PPK2-related"/>
</dbReference>
<comment type="similarity">
    <text evidence="1">Belongs to the polyphosphate kinase 2 (PPK2) family. Class I subfamily.</text>
</comment>
<evidence type="ECO:0000256" key="2">
    <source>
        <dbReference type="ARBA" id="ARBA00022679"/>
    </source>
</evidence>
<feature type="domain" description="Polyphosphate kinase-2-related" evidence="4">
    <location>
        <begin position="29"/>
        <end position="250"/>
    </location>
</feature>
<gene>
    <name evidence="5" type="ORF">SAMN05878282_107208</name>
</gene>
<dbReference type="AlphaFoldDB" id="A0A1N6VAP2"/>
<dbReference type="SUPFAM" id="SSF52540">
    <property type="entry name" value="P-loop containing nucleoside triphosphate hydrolases"/>
    <property type="match status" value="1"/>
</dbReference>
<dbReference type="InterPro" id="IPR027417">
    <property type="entry name" value="P-loop_NTPase"/>
</dbReference>
<evidence type="ECO:0000256" key="1">
    <source>
        <dbReference type="ARBA" id="ARBA00009924"/>
    </source>
</evidence>
<dbReference type="PANTHER" id="PTHR34383">
    <property type="entry name" value="POLYPHOSPHATE:AMP PHOSPHOTRANSFERASE-RELATED"/>
    <property type="match status" value="1"/>
</dbReference>
<dbReference type="Pfam" id="PF03976">
    <property type="entry name" value="PPK2"/>
    <property type="match status" value="1"/>
</dbReference>
<name>A0A1N6VAP2_AQUAC</name>
<dbReference type="EMBL" id="FTMP01000007">
    <property type="protein sequence ID" value="SIQ74838.1"/>
    <property type="molecule type" value="Genomic_DNA"/>
</dbReference>
<dbReference type="PANTHER" id="PTHR34383:SF3">
    <property type="entry name" value="POLYPHOSPHATE:AMP PHOSPHOTRANSFERASE"/>
    <property type="match status" value="1"/>
</dbReference>